<comment type="caution">
    <text evidence="1">The sequence shown here is derived from an EMBL/GenBank/DDBJ whole genome shotgun (WGS) entry which is preliminary data.</text>
</comment>
<reference evidence="1 2" key="1">
    <citation type="submission" date="2019-03" db="EMBL/GenBank/DDBJ databases">
        <title>An improved genome assembly of the fluke Schistosoma japonicum.</title>
        <authorList>
            <person name="Hu W."/>
            <person name="Luo F."/>
            <person name="Yin M."/>
            <person name="Mo X."/>
            <person name="Sun C."/>
            <person name="Wu Q."/>
            <person name="Zhu B."/>
            <person name="Xiang M."/>
            <person name="Wang J."/>
            <person name="Wang Y."/>
            <person name="Zhang T."/>
            <person name="Xu B."/>
            <person name="Zheng H."/>
            <person name="Feng Z."/>
        </authorList>
    </citation>
    <scope>NUCLEOTIDE SEQUENCE [LARGE SCALE GENOMIC DNA]</scope>
    <source>
        <strain evidence="1">HuSjv2</strain>
        <tissue evidence="1">Worms</tissue>
    </source>
</reference>
<protein>
    <submittedName>
        <fullName evidence="1">Uncharacterized protein</fullName>
    </submittedName>
</protein>
<evidence type="ECO:0000313" key="1">
    <source>
        <dbReference type="EMBL" id="TNN21325.1"/>
    </source>
</evidence>
<name>A0A4Z2DXQ3_SCHJA</name>
<evidence type="ECO:0000313" key="2">
    <source>
        <dbReference type="Proteomes" id="UP000311919"/>
    </source>
</evidence>
<gene>
    <name evidence="1" type="ORF">EWB00_010485</name>
</gene>
<organism evidence="1 2">
    <name type="scientific">Schistosoma japonicum</name>
    <name type="common">Blood fluke</name>
    <dbReference type="NCBI Taxonomy" id="6182"/>
    <lineage>
        <taxon>Eukaryota</taxon>
        <taxon>Metazoa</taxon>
        <taxon>Spiralia</taxon>
        <taxon>Lophotrochozoa</taxon>
        <taxon>Platyhelminthes</taxon>
        <taxon>Trematoda</taxon>
        <taxon>Digenea</taxon>
        <taxon>Strigeidida</taxon>
        <taxon>Schistosomatoidea</taxon>
        <taxon>Schistosomatidae</taxon>
        <taxon>Schistosoma</taxon>
    </lineage>
</organism>
<dbReference type="EMBL" id="SKCS01000008">
    <property type="protein sequence ID" value="TNN21325.1"/>
    <property type="molecule type" value="Genomic_DNA"/>
</dbReference>
<keyword evidence="2" id="KW-1185">Reference proteome</keyword>
<accession>A0A4Z2DXQ3</accession>
<proteinExistence type="predicted"/>
<sequence length="90" mass="10869">MYAYIILLGRLYSCCYKDKMSVITRLHLKCDWKRIRKQHFVLNKGRTRFAELNDFILDHRYDLETRIRNVIVIGLMFAINNDIQNDTKSK</sequence>
<dbReference type="AlphaFoldDB" id="A0A4Z2DXQ3"/>
<dbReference type="Proteomes" id="UP000311919">
    <property type="component" value="Unassembled WGS sequence"/>
</dbReference>